<keyword evidence="1" id="KW-0812">Transmembrane</keyword>
<dbReference type="RefSeq" id="WP_199466147.1">
    <property type="nucleotide sequence ID" value="NZ_JAEMNX010000001.1"/>
</dbReference>
<feature type="transmembrane region" description="Helical" evidence="1">
    <location>
        <begin position="34"/>
        <end position="51"/>
    </location>
</feature>
<comment type="caution">
    <text evidence="2">The sequence shown here is derived from an EMBL/GenBank/DDBJ whole genome shotgun (WGS) entry which is preliminary data.</text>
</comment>
<feature type="transmembrane region" description="Helical" evidence="1">
    <location>
        <begin position="7"/>
        <end position="28"/>
    </location>
</feature>
<organism evidence="2 3">
    <name type="scientific">Marinomonas transparens</name>
    <dbReference type="NCBI Taxonomy" id="2795388"/>
    <lineage>
        <taxon>Bacteria</taxon>
        <taxon>Pseudomonadati</taxon>
        <taxon>Pseudomonadota</taxon>
        <taxon>Gammaproteobacteria</taxon>
        <taxon>Oceanospirillales</taxon>
        <taxon>Oceanospirillaceae</taxon>
        <taxon>Marinomonas</taxon>
    </lineage>
</organism>
<dbReference type="EMBL" id="JAEMNX010000001">
    <property type="protein sequence ID" value="MBJ7536061.1"/>
    <property type="molecule type" value="Genomic_DNA"/>
</dbReference>
<evidence type="ECO:0000313" key="2">
    <source>
        <dbReference type="EMBL" id="MBJ7536061.1"/>
    </source>
</evidence>
<dbReference type="AlphaFoldDB" id="A0A934JPX5"/>
<keyword evidence="3" id="KW-1185">Reference proteome</keyword>
<reference evidence="2" key="1">
    <citation type="submission" date="2020-12" db="EMBL/GenBank/DDBJ databases">
        <title>Marinomonas arctica sp. nov., a psychrotolerant bacterium isolated from the Arctic.</title>
        <authorList>
            <person name="Zhang Y."/>
        </authorList>
    </citation>
    <scope>NUCLEOTIDE SEQUENCE</scope>
    <source>
        <strain evidence="2">C1424</strain>
    </source>
</reference>
<proteinExistence type="predicted"/>
<sequence>MQMNSSLFLLILGNSFLYMDAILALILAISSDSFLVLLFNVPIVVSLYWLLRLVSKRLSSL</sequence>
<evidence type="ECO:0000256" key="1">
    <source>
        <dbReference type="SAM" id="Phobius"/>
    </source>
</evidence>
<keyword evidence="1" id="KW-1133">Transmembrane helix</keyword>
<dbReference type="Proteomes" id="UP000628710">
    <property type="component" value="Unassembled WGS sequence"/>
</dbReference>
<keyword evidence="1" id="KW-0472">Membrane</keyword>
<accession>A0A934JPX5</accession>
<evidence type="ECO:0000313" key="3">
    <source>
        <dbReference type="Proteomes" id="UP000628710"/>
    </source>
</evidence>
<protein>
    <submittedName>
        <fullName evidence="2">Uncharacterized protein</fullName>
    </submittedName>
</protein>
<name>A0A934JPX5_9GAMM</name>
<gene>
    <name evidence="2" type="ORF">I8J31_00060</name>
</gene>